<keyword evidence="5 7" id="KW-1133">Transmembrane helix</keyword>
<dbReference type="EMBL" id="JAOQKE010000002">
    <property type="protein sequence ID" value="MCU6724436.1"/>
    <property type="molecule type" value="Genomic_DNA"/>
</dbReference>
<dbReference type="Proteomes" id="UP001652338">
    <property type="component" value="Unassembled WGS sequence"/>
</dbReference>
<comment type="caution">
    <text evidence="9">The sequence shown here is derived from an EMBL/GenBank/DDBJ whole genome shotgun (WGS) entry which is preliminary data.</text>
</comment>
<keyword evidence="6 7" id="KW-0472">Membrane</keyword>
<evidence type="ECO:0000256" key="4">
    <source>
        <dbReference type="ARBA" id="ARBA00022692"/>
    </source>
</evidence>
<organism evidence="9 10">
    <name type="scientific">Muricoprocola aceti</name>
    <dbReference type="NCBI Taxonomy" id="2981772"/>
    <lineage>
        <taxon>Bacteria</taxon>
        <taxon>Bacillati</taxon>
        <taxon>Bacillota</taxon>
        <taxon>Clostridia</taxon>
        <taxon>Lachnospirales</taxon>
        <taxon>Lachnospiraceae</taxon>
        <taxon>Muricoprocola</taxon>
    </lineage>
</organism>
<evidence type="ECO:0000256" key="1">
    <source>
        <dbReference type="ARBA" id="ARBA00004651"/>
    </source>
</evidence>
<gene>
    <name evidence="9" type="ORF">OCV47_03515</name>
</gene>
<evidence type="ECO:0000313" key="9">
    <source>
        <dbReference type="EMBL" id="MCU6724436.1"/>
    </source>
</evidence>
<evidence type="ECO:0000259" key="8">
    <source>
        <dbReference type="PROSITE" id="PS50928"/>
    </source>
</evidence>
<keyword evidence="3" id="KW-1003">Cell membrane</keyword>
<feature type="transmembrane region" description="Helical" evidence="7">
    <location>
        <begin position="273"/>
        <end position="295"/>
    </location>
</feature>
<feature type="transmembrane region" description="Helical" evidence="7">
    <location>
        <begin position="169"/>
        <end position="192"/>
    </location>
</feature>
<dbReference type="PANTHER" id="PTHR30193">
    <property type="entry name" value="ABC TRANSPORTER PERMEASE PROTEIN"/>
    <property type="match status" value="1"/>
</dbReference>
<dbReference type="InterPro" id="IPR000515">
    <property type="entry name" value="MetI-like"/>
</dbReference>
<dbReference type="Gene3D" id="1.10.3720.10">
    <property type="entry name" value="MetI-like"/>
    <property type="match status" value="1"/>
</dbReference>
<protein>
    <submittedName>
        <fullName evidence="9">Sugar ABC transporter permease</fullName>
    </submittedName>
</protein>
<feature type="domain" description="ABC transmembrane type-1" evidence="8">
    <location>
        <begin position="82"/>
        <end position="294"/>
    </location>
</feature>
<feature type="transmembrane region" description="Helical" evidence="7">
    <location>
        <begin position="113"/>
        <end position="134"/>
    </location>
</feature>
<feature type="transmembrane region" description="Helical" evidence="7">
    <location>
        <begin position="213"/>
        <end position="235"/>
    </location>
</feature>
<evidence type="ECO:0000256" key="2">
    <source>
        <dbReference type="ARBA" id="ARBA00022448"/>
    </source>
</evidence>
<dbReference type="PROSITE" id="PS50928">
    <property type="entry name" value="ABC_TM1"/>
    <property type="match status" value="1"/>
</dbReference>
<evidence type="ECO:0000256" key="7">
    <source>
        <dbReference type="RuleBase" id="RU363032"/>
    </source>
</evidence>
<dbReference type="PANTHER" id="PTHR30193:SF37">
    <property type="entry name" value="INNER MEMBRANE ABC TRANSPORTER PERMEASE PROTEIN YCJO"/>
    <property type="match status" value="1"/>
</dbReference>
<name>A0ABT2SIU5_9FIRM</name>
<dbReference type="InterPro" id="IPR035906">
    <property type="entry name" value="MetI-like_sf"/>
</dbReference>
<dbReference type="InterPro" id="IPR051393">
    <property type="entry name" value="ABC_transporter_permease"/>
</dbReference>
<dbReference type="RefSeq" id="WP_256298858.1">
    <property type="nucleotide sequence ID" value="NZ_JAOQKE010000002.1"/>
</dbReference>
<dbReference type="Pfam" id="PF00528">
    <property type="entry name" value="BPD_transp_1"/>
    <property type="match status" value="1"/>
</dbReference>
<keyword evidence="2 7" id="KW-0813">Transport</keyword>
<evidence type="ECO:0000256" key="6">
    <source>
        <dbReference type="ARBA" id="ARBA00023136"/>
    </source>
</evidence>
<comment type="similarity">
    <text evidence="7">Belongs to the binding-protein-dependent transport system permease family.</text>
</comment>
<keyword evidence="4 7" id="KW-0812">Transmembrane</keyword>
<dbReference type="CDD" id="cd06261">
    <property type="entry name" value="TM_PBP2"/>
    <property type="match status" value="1"/>
</dbReference>
<feature type="transmembrane region" description="Helical" evidence="7">
    <location>
        <begin position="20"/>
        <end position="43"/>
    </location>
</feature>
<evidence type="ECO:0000256" key="5">
    <source>
        <dbReference type="ARBA" id="ARBA00022989"/>
    </source>
</evidence>
<sequence length="306" mass="33833">MKAQNKANGAPKMKHRNETVWSWLFMLPTMIFLGVTALLPLLYSVYLSFFKYKINLPNAVPIFNGLGNYIKMFTDKTLAVSTGNTVLFAVISVALELVIGIIVAMVLCSDMLWAKICTTILLIPMIMAPVAIGTTWRMMLDGTTGIINYLLSFLGIPSINWLSNPKYAMPAVIFVNVWQLVPWVAIIGAAGLKALPADCFEAARIDGAKNSQIFAKIVLPMISPLLVIITMLRFVDAFKVFDTVYTMTNGGPGTATEMLPNYIYKQGLKFFDAGYTAALAVMFVLIMTVVTLIFLKLRKFVEEKVA</sequence>
<comment type="subcellular location">
    <subcellularLocation>
        <location evidence="1 7">Cell membrane</location>
        <topology evidence="1 7">Multi-pass membrane protein</topology>
    </subcellularLocation>
</comment>
<evidence type="ECO:0000256" key="3">
    <source>
        <dbReference type="ARBA" id="ARBA00022475"/>
    </source>
</evidence>
<dbReference type="SUPFAM" id="SSF161098">
    <property type="entry name" value="MetI-like"/>
    <property type="match status" value="1"/>
</dbReference>
<accession>A0ABT2SIU5</accession>
<keyword evidence="10" id="KW-1185">Reference proteome</keyword>
<feature type="transmembrane region" description="Helical" evidence="7">
    <location>
        <begin position="86"/>
        <end position="107"/>
    </location>
</feature>
<proteinExistence type="inferred from homology"/>
<evidence type="ECO:0000313" key="10">
    <source>
        <dbReference type="Proteomes" id="UP001652338"/>
    </source>
</evidence>
<reference evidence="9 10" key="1">
    <citation type="journal article" date="2021" name="ISME Commun">
        <title>Automated analysis of genomic sequences facilitates high-throughput and comprehensive description of bacteria.</title>
        <authorList>
            <person name="Hitch T.C.A."/>
        </authorList>
    </citation>
    <scope>NUCLEOTIDE SEQUENCE [LARGE SCALE GENOMIC DNA]</scope>
    <source>
        <strain evidence="9 10">Sanger_29</strain>
    </source>
</reference>